<dbReference type="PROSITE" id="PS00809">
    <property type="entry name" value="ADP_GLC_PYROPHOSPH_2"/>
    <property type="match status" value="1"/>
</dbReference>
<protein>
    <recommendedName>
        <fullName evidence="9">Glucose-1-phosphate adenylyltransferase</fullName>
        <ecNumber evidence="9">2.7.7.27</ecNumber>
    </recommendedName>
    <alternativeName>
        <fullName evidence="9">ADP-glucose pyrophosphorylase</fullName>
        <shortName evidence="9">ADPGlc PPase</shortName>
    </alternativeName>
    <alternativeName>
        <fullName evidence="9">ADP-glucose synthase</fullName>
    </alternativeName>
</protein>
<evidence type="ECO:0000256" key="4">
    <source>
        <dbReference type="ARBA" id="ARBA00022695"/>
    </source>
</evidence>
<dbReference type="SUPFAM" id="SSF51161">
    <property type="entry name" value="Trimeric LpxA-like enzymes"/>
    <property type="match status" value="1"/>
</dbReference>
<name>A0A1E7DTQ4_9BACI</name>
<dbReference type="InterPro" id="IPR011004">
    <property type="entry name" value="Trimer_LpxA-like_sf"/>
</dbReference>
<comment type="function">
    <text evidence="9">Involved in the biosynthesis of ADP-glucose, a building block required for the elongation reactions to produce glycogen. Catalyzes the reaction between ATP and alpha-D-glucose 1-phosphate (G1P) to produce pyrophosphate and ADP-Glc.</text>
</comment>
<feature type="domain" description="Glucose-1-phosphate adenylyltransferase/Bifunctional protein GlmU-like C-terminal hexapeptide" evidence="11">
    <location>
        <begin position="288"/>
        <end position="363"/>
    </location>
</feature>
<dbReference type="RefSeq" id="WP_069937006.1">
    <property type="nucleotide sequence ID" value="NZ_MAMP01000002.1"/>
</dbReference>
<dbReference type="PANTHER" id="PTHR43523">
    <property type="entry name" value="GLUCOSE-1-PHOSPHATE ADENYLYLTRANSFERASE-RELATED"/>
    <property type="match status" value="1"/>
</dbReference>
<dbReference type="GO" id="GO:0005524">
    <property type="term" value="F:ATP binding"/>
    <property type="evidence" value="ECO:0007669"/>
    <property type="project" value="UniProtKB-KW"/>
</dbReference>
<comment type="subunit">
    <text evidence="9">Homotetramer.</text>
</comment>
<feature type="domain" description="Nucleotidyl transferase" evidence="10">
    <location>
        <begin position="8"/>
        <end position="261"/>
    </location>
</feature>
<dbReference type="EC" id="2.7.7.27" evidence="9"/>
<dbReference type="AlphaFoldDB" id="A0A1E7DTQ4"/>
<sequence>MAKKQCVAMLLAGGKGSRLKELTENVAKPAVPFGGKYRIVDFPLSNCANSGIHTVGVLTQYQPLVLNTYIGNGSAWDLDRHKGGVTVLPPYASASDVNWYTGTASAIYQNLHYLKQYEPANVLILSGDHIYKMDYNLMLQYHIEKEADATISVIEVPWEEANRFGIMNIDELNNVTRFDEKPDHPESNLASMGIYIFKWSVLKKYLEQDANNPDSSNDFGNDIIPAMLADQQKLAAYPFKGYWKDVGTVKSLWEANMDLLESDHQLDLYDYSWRIFSVNENFPPQVMGQNAVVKRSIINEGCLVDGEIQHSVLSQGVKVAKNAFIKDSVIMPNAKIGTGSYIEQAIVVENVHVPENTIIYNNSENVLLITEDFLKVYREEKTMVELDRKAAQISNS</sequence>
<dbReference type="NCBIfam" id="TIGR02091">
    <property type="entry name" value="glgC"/>
    <property type="match status" value="1"/>
</dbReference>
<dbReference type="GO" id="GO:0008878">
    <property type="term" value="F:glucose-1-phosphate adenylyltransferase activity"/>
    <property type="evidence" value="ECO:0007669"/>
    <property type="project" value="UniProtKB-UniRule"/>
</dbReference>
<evidence type="ECO:0000256" key="9">
    <source>
        <dbReference type="HAMAP-Rule" id="MF_00624"/>
    </source>
</evidence>
<dbReference type="Pfam" id="PF00483">
    <property type="entry name" value="NTP_transferase"/>
    <property type="match status" value="1"/>
</dbReference>
<dbReference type="InterPro" id="IPR005835">
    <property type="entry name" value="NTP_transferase_dom"/>
</dbReference>
<gene>
    <name evidence="9" type="primary">glgC</name>
    <name evidence="12" type="ORF">BA724_14655</name>
</gene>
<keyword evidence="6 9" id="KW-0067">ATP-binding</keyword>
<keyword evidence="5 9" id="KW-0547">Nucleotide-binding</keyword>
<feature type="binding site" evidence="9">
    <location>
        <position position="100"/>
    </location>
    <ligand>
        <name>alpha-D-glucose 1-phosphate</name>
        <dbReference type="ChEBI" id="CHEBI:58601"/>
    </ligand>
</feature>
<dbReference type="NCBIfam" id="NF003670">
    <property type="entry name" value="PRK05293.1"/>
    <property type="match status" value="1"/>
</dbReference>
<feature type="binding site" evidence="9">
    <location>
        <position position="165"/>
    </location>
    <ligand>
        <name>alpha-D-glucose 1-phosphate</name>
        <dbReference type="ChEBI" id="CHEBI:58601"/>
    </ligand>
</feature>
<keyword evidence="13" id="KW-1185">Reference proteome</keyword>
<dbReference type="PANTHER" id="PTHR43523:SF2">
    <property type="entry name" value="GLUCOSE-1-PHOSPHATE ADENYLYLTRANSFERASE"/>
    <property type="match status" value="1"/>
</dbReference>
<dbReference type="InterPro" id="IPR011831">
    <property type="entry name" value="ADP-Glc_PPase"/>
</dbReference>
<dbReference type="InterPro" id="IPR005836">
    <property type="entry name" value="ADP_Glu_pyroP_CS"/>
</dbReference>
<keyword evidence="4 9" id="KW-0548">Nucleotidyltransferase</keyword>
<evidence type="ECO:0000313" key="12">
    <source>
        <dbReference type="EMBL" id="OES46466.1"/>
    </source>
</evidence>
<feature type="binding site" evidence="9">
    <location>
        <begin position="180"/>
        <end position="181"/>
    </location>
    <ligand>
        <name>alpha-D-glucose 1-phosphate</name>
        <dbReference type="ChEBI" id="CHEBI:58601"/>
    </ligand>
</feature>
<evidence type="ECO:0000256" key="5">
    <source>
        <dbReference type="ARBA" id="ARBA00022741"/>
    </source>
</evidence>
<dbReference type="HAMAP" id="MF_00624">
    <property type="entry name" value="GlgC"/>
    <property type="match status" value="1"/>
</dbReference>
<dbReference type="CDD" id="cd04651">
    <property type="entry name" value="LbH_G1P_AT_C"/>
    <property type="match status" value="1"/>
</dbReference>
<evidence type="ECO:0000256" key="8">
    <source>
        <dbReference type="ARBA" id="ARBA00023277"/>
    </source>
</evidence>
<dbReference type="InterPro" id="IPR023049">
    <property type="entry name" value="GlgC_bac"/>
</dbReference>
<dbReference type="OrthoDB" id="9801810at2"/>
<evidence type="ECO:0000256" key="7">
    <source>
        <dbReference type="ARBA" id="ARBA00023056"/>
    </source>
</evidence>
<accession>A0A1E7DTQ4</accession>
<dbReference type="CDD" id="cd02508">
    <property type="entry name" value="ADP_Glucose_PP"/>
    <property type="match status" value="1"/>
</dbReference>
<comment type="catalytic activity">
    <reaction evidence="9">
        <text>alpha-D-glucose 1-phosphate + ATP + H(+) = ADP-alpha-D-glucose + diphosphate</text>
        <dbReference type="Rhea" id="RHEA:12120"/>
        <dbReference type="ChEBI" id="CHEBI:15378"/>
        <dbReference type="ChEBI" id="CHEBI:30616"/>
        <dbReference type="ChEBI" id="CHEBI:33019"/>
        <dbReference type="ChEBI" id="CHEBI:57498"/>
        <dbReference type="ChEBI" id="CHEBI:58601"/>
        <dbReference type="EC" id="2.7.7.27"/>
    </reaction>
</comment>
<dbReference type="Gene3D" id="2.160.10.10">
    <property type="entry name" value="Hexapeptide repeat proteins"/>
    <property type="match status" value="1"/>
</dbReference>
<evidence type="ECO:0000313" key="13">
    <source>
        <dbReference type="Proteomes" id="UP000095658"/>
    </source>
</evidence>
<dbReference type="GO" id="GO:0005978">
    <property type="term" value="P:glycogen biosynthetic process"/>
    <property type="evidence" value="ECO:0007669"/>
    <property type="project" value="UniProtKB-UniRule"/>
</dbReference>
<feature type="site" description="Could play a key role in the communication between the regulatory and the substrate sites" evidence="9">
    <location>
        <position position="60"/>
    </location>
</feature>
<dbReference type="UniPathway" id="UPA00164"/>
<dbReference type="PROSITE" id="PS00808">
    <property type="entry name" value="ADP_GLC_PYROPHOSPH_1"/>
    <property type="match status" value="1"/>
</dbReference>
<feature type="site" description="Could play a key role in the communication between the regulatory and the substrate sites" evidence="9">
    <location>
        <position position="99"/>
    </location>
</feature>
<dbReference type="InterPro" id="IPR029044">
    <property type="entry name" value="Nucleotide-diphossugar_trans"/>
</dbReference>
<dbReference type="PROSITE" id="PS00810">
    <property type="entry name" value="ADP_GLC_PYROPHOSPH_3"/>
    <property type="match status" value="1"/>
</dbReference>
<reference evidence="12 13" key="1">
    <citation type="submission" date="2016-06" db="EMBL/GenBank/DDBJ databases">
        <title>Domibacillus iocasae genome sequencing.</title>
        <authorList>
            <person name="Verma A."/>
            <person name="Pal Y."/>
            <person name="Ojha A.K."/>
            <person name="Krishnamurthi S."/>
        </authorList>
    </citation>
    <scope>NUCLEOTIDE SEQUENCE [LARGE SCALE GENOMIC DNA]</scope>
    <source>
        <strain evidence="12 13">DSM 29979</strain>
    </source>
</reference>
<dbReference type="Pfam" id="PF24894">
    <property type="entry name" value="Hexapep_GlmU"/>
    <property type="match status" value="1"/>
</dbReference>
<evidence type="ECO:0000256" key="1">
    <source>
        <dbReference type="ARBA" id="ARBA00010443"/>
    </source>
</evidence>
<dbReference type="EMBL" id="MAMP01000002">
    <property type="protein sequence ID" value="OES46466.1"/>
    <property type="molecule type" value="Genomic_DNA"/>
</dbReference>
<dbReference type="Proteomes" id="UP000095658">
    <property type="component" value="Unassembled WGS sequence"/>
</dbReference>
<keyword evidence="3 9" id="KW-0808">Transferase</keyword>
<evidence type="ECO:0000256" key="6">
    <source>
        <dbReference type="ARBA" id="ARBA00022840"/>
    </source>
</evidence>
<dbReference type="STRING" id="1714016.BA724_14655"/>
<keyword evidence="8 9" id="KW-0119">Carbohydrate metabolism</keyword>
<keyword evidence="2 9" id="KW-0321">Glycogen metabolism</keyword>
<feature type="binding site" evidence="9">
    <location>
        <position position="191"/>
    </location>
    <ligand>
        <name>alpha-D-glucose 1-phosphate</name>
        <dbReference type="ChEBI" id="CHEBI:58601"/>
    </ligand>
</feature>
<comment type="pathway">
    <text evidence="9">Glycan biosynthesis; glycogen biosynthesis.</text>
</comment>
<comment type="similarity">
    <text evidence="1 9">Belongs to the bacterial/plant glucose-1-phosphate adenylyltransferase family.</text>
</comment>
<organism evidence="12 13">
    <name type="scientific">Domibacillus iocasae</name>
    <dbReference type="NCBI Taxonomy" id="1714016"/>
    <lineage>
        <taxon>Bacteria</taxon>
        <taxon>Bacillati</taxon>
        <taxon>Bacillota</taxon>
        <taxon>Bacilli</taxon>
        <taxon>Bacillales</taxon>
        <taxon>Bacillaceae</taxon>
        <taxon>Domibacillus</taxon>
    </lineage>
</organism>
<proteinExistence type="inferred from homology"/>
<evidence type="ECO:0000256" key="3">
    <source>
        <dbReference type="ARBA" id="ARBA00022679"/>
    </source>
</evidence>
<comment type="caution">
    <text evidence="12">The sequence shown here is derived from an EMBL/GenBank/DDBJ whole genome shotgun (WGS) entry which is preliminary data.</text>
</comment>
<evidence type="ECO:0000259" key="10">
    <source>
        <dbReference type="Pfam" id="PF00483"/>
    </source>
</evidence>
<dbReference type="InterPro" id="IPR056818">
    <property type="entry name" value="GlmU/GlgC-like_hexapep"/>
</dbReference>
<dbReference type="SUPFAM" id="SSF53448">
    <property type="entry name" value="Nucleotide-diphospho-sugar transferases"/>
    <property type="match status" value="1"/>
</dbReference>
<evidence type="ECO:0000256" key="2">
    <source>
        <dbReference type="ARBA" id="ARBA00022600"/>
    </source>
</evidence>
<evidence type="ECO:0000259" key="11">
    <source>
        <dbReference type="Pfam" id="PF24894"/>
    </source>
</evidence>
<keyword evidence="7 9" id="KW-0320">Glycogen biosynthesis</keyword>
<dbReference type="Gene3D" id="3.90.550.10">
    <property type="entry name" value="Spore Coat Polysaccharide Biosynthesis Protein SpsA, Chain A"/>
    <property type="match status" value="1"/>
</dbReference>